<feature type="domain" description="Alanine racemase C-terminal" evidence="7">
    <location>
        <begin position="238"/>
        <end position="366"/>
    </location>
</feature>
<dbReference type="UniPathway" id="UPA00042">
    <property type="reaction ID" value="UER00497"/>
</dbReference>
<feature type="modified residue" description="N6-(pyridoxal phosphate)lysine" evidence="4 5">
    <location>
        <position position="33"/>
    </location>
</feature>
<dbReference type="STRING" id="1817841.A3B10_01355"/>
<evidence type="ECO:0000256" key="3">
    <source>
        <dbReference type="ARBA" id="ARBA00023235"/>
    </source>
</evidence>
<dbReference type="FunFam" id="3.20.20.10:FF:000002">
    <property type="entry name" value="Alanine racemase"/>
    <property type="match status" value="1"/>
</dbReference>
<keyword evidence="2 4" id="KW-0663">Pyridoxal phosphate</keyword>
<dbReference type="EC" id="5.1.1.1" evidence="4"/>
<dbReference type="PROSITE" id="PS00395">
    <property type="entry name" value="ALANINE_RACEMASE"/>
    <property type="match status" value="1"/>
</dbReference>
<dbReference type="NCBIfam" id="TIGR00492">
    <property type="entry name" value="alr"/>
    <property type="match status" value="1"/>
</dbReference>
<dbReference type="Proteomes" id="UP000177281">
    <property type="component" value="Unassembled WGS sequence"/>
</dbReference>
<dbReference type="GO" id="GO:0030632">
    <property type="term" value="P:D-alanine biosynthetic process"/>
    <property type="evidence" value="ECO:0007669"/>
    <property type="project" value="UniProtKB-UniRule"/>
</dbReference>
<dbReference type="Pfam" id="PF00842">
    <property type="entry name" value="Ala_racemase_C"/>
    <property type="match status" value="1"/>
</dbReference>
<dbReference type="InterPro" id="IPR029066">
    <property type="entry name" value="PLP-binding_barrel"/>
</dbReference>
<dbReference type="Gene3D" id="3.20.20.10">
    <property type="entry name" value="Alanine racemase"/>
    <property type="match status" value="1"/>
</dbReference>
<comment type="cofactor">
    <cofactor evidence="1 4 5">
        <name>pyridoxal 5'-phosphate</name>
        <dbReference type="ChEBI" id="CHEBI:597326"/>
    </cofactor>
</comment>
<evidence type="ECO:0000256" key="1">
    <source>
        <dbReference type="ARBA" id="ARBA00001933"/>
    </source>
</evidence>
<dbReference type="InterPro" id="IPR020622">
    <property type="entry name" value="Ala_racemase_pyridoxalP-BS"/>
</dbReference>
<gene>
    <name evidence="8" type="ORF">A3B10_01355</name>
</gene>
<dbReference type="EMBL" id="MFFB01000018">
    <property type="protein sequence ID" value="OGE94429.1"/>
    <property type="molecule type" value="Genomic_DNA"/>
</dbReference>
<dbReference type="GO" id="GO:0030170">
    <property type="term" value="F:pyridoxal phosphate binding"/>
    <property type="evidence" value="ECO:0007669"/>
    <property type="project" value="UniProtKB-UniRule"/>
</dbReference>
<evidence type="ECO:0000259" key="7">
    <source>
        <dbReference type="SMART" id="SM01005"/>
    </source>
</evidence>
<organism evidence="8 9">
    <name type="scientific">Candidatus Doudnabacteria bacterium RIFCSPLOWO2_01_FULL_44_21</name>
    <dbReference type="NCBI Taxonomy" id="1817841"/>
    <lineage>
        <taxon>Bacteria</taxon>
        <taxon>Candidatus Doudnaibacteriota</taxon>
    </lineage>
</organism>
<dbReference type="HAMAP" id="MF_01201">
    <property type="entry name" value="Ala_racemase"/>
    <property type="match status" value="1"/>
</dbReference>
<comment type="function">
    <text evidence="4">Catalyzes the interconversion of L-alanine and D-alanine. May also act on other amino acids.</text>
</comment>
<evidence type="ECO:0000313" key="9">
    <source>
        <dbReference type="Proteomes" id="UP000177281"/>
    </source>
</evidence>
<dbReference type="SUPFAM" id="SSF51419">
    <property type="entry name" value="PLP-binding barrel"/>
    <property type="match status" value="1"/>
</dbReference>
<dbReference type="GO" id="GO:0008784">
    <property type="term" value="F:alanine racemase activity"/>
    <property type="evidence" value="ECO:0007669"/>
    <property type="project" value="UniProtKB-UniRule"/>
</dbReference>
<comment type="similarity">
    <text evidence="4">Belongs to the alanine racemase family.</text>
</comment>
<feature type="binding site" evidence="4 6">
    <location>
        <position position="307"/>
    </location>
    <ligand>
        <name>substrate</name>
    </ligand>
</feature>
<protein>
    <recommendedName>
        <fullName evidence="4">Alanine racemase</fullName>
        <ecNumber evidence="4">5.1.1.1</ecNumber>
    </recommendedName>
</protein>
<evidence type="ECO:0000256" key="4">
    <source>
        <dbReference type="HAMAP-Rule" id="MF_01201"/>
    </source>
</evidence>
<dbReference type="CDD" id="cd00430">
    <property type="entry name" value="PLPDE_III_AR"/>
    <property type="match status" value="1"/>
</dbReference>
<dbReference type="Gene3D" id="2.40.37.10">
    <property type="entry name" value="Lyase, Ornithine Decarboxylase, Chain A, domain 1"/>
    <property type="match status" value="1"/>
</dbReference>
<feature type="active site" description="Proton acceptor; specific for L-alanine" evidence="4">
    <location>
        <position position="259"/>
    </location>
</feature>
<reference evidence="8 9" key="1">
    <citation type="journal article" date="2016" name="Nat. Commun.">
        <title>Thousands of microbial genomes shed light on interconnected biogeochemical processes in an aquifer system.</title>
        <authorList>
            <person name="Anantharaman K."/>
            <person name="Brown C.T."/>
            <person name="Hug L.A."/>
            <person name="Sharon I."/>
            <person name="Castelle C.J."/>
            <person name="Probst A.J."/>
            <person name="Thomas B.C."/>
            <person name="Singh A."/>
            <person name="Wilkins M.J."/>
            <person name="Karaoz U."/>
            <person name="Brodie E.L."/>
            <person name="Williams K.H."/>
            <person name="Hubbard S.S."/>
            <person name="Banfield J.F."/>
        </authorList>
    </citation>
    <scope>NUCLEOTIDE SEQUENCE [LARGE SCALE GENOMIC DNA]</scope>
</reference>
<dbReference type="InterPro" id="IPR009006">
    <property type="entry name" value="Ala_racemase/Decarboxylase_C"/>
</dbReference>
<dbReference type="PRINTS" id="PR00992">
    <property type="entry name" value="ALARACEMASE"/>
</dbReference>
<dbReference type="InterPro" id="IPR001608">
    <property type="entry name" value="Ala_racemase_N"/>
</dbReference>
<dbReference type="GO" id="GO:0005829">
    <property type="term" value="C:cytosol"/>
    <property type="evidence" value="ECO:0007669"/>
    <property type="project" value="TreeGrafter"/>
</dbReference>
<comment type="caution">
    <text evidence="8">The sequence shown here is derived from an EMBL/GenBank/DDBJ whole genome shotgun (WGS) entry which is preliminary data.</text>
</comment>
<dbReference type="Pfam" id="PF01168">
    <property type="entry name" value="Ala_racemase_N"/>
    <property type="match status" value="1"/>
</dbReference>
<dbReference type="SUPFAM" id="SSF50621">
    <property type="entry name" value="Alanine racemase C-terminal domain-like"/>
    <property type="match status" value="1"/>
</dbReference>
<dbReference type="PANTHER" id="PTHR30511">
    <property type="entry name" value="ALANINE RACEMASE"/>
    <property type="match status" value="1"/>
</dbReference>
<evidence type="ECO:0000313" key="8">
    <source>
        <dbReference type="EMBL" id="OGE94429.1"/>
    </source>
</evidence>
<evidence type="ECO:0000256" key="5">
    <source>
        <dbReference type="PIRSR" id="PIRSR600821-50"/>
    </source>
</evidence>
<dbReference type="SMART" id="SM01005">
    <property type="entry name" value="Ala_racemase_C"/>
    <property type="match status" value="1"/>
</dbReference>
<evidence type="ECO:0000256" key="6">
    <source>
        <dbReference type="PIRSR" id="PIRSR600821-52"/>
    </source>
</evidence>
<keyword evidence="3 4" id="KW-0413">Isomerase</keyword>
<comment type="pathway">
    <text evidence="4">Amino-acid biosynthesis; D-alanine biosynthesis; D-alanine from L-alanine: step 1/1.</text>
</comment>
<feature type="binding site" evidence="4 6">
    <location>
        <position position="130"/>
    </location>
    <ligand>
        <name>substrate</name>
    </ligand>
</feature>
<sequence>MSSQVIISKSALLHNLRAFRRAIGDVWVMAVVKSNAYGHGMIPMAQAVEGLTDWFGVVSGSEALVLRKAGIKKPILVLSFYDSNQIVELVKHKISLAVYDLKQAQAISAAAKKFKITANIHLKVDTGTSRLGIFSPAVVSFVEKLLHLPNIKIEGVFSHFAASEENLDFTFKQDVWFSSVIEELEWRGVDPIQHIACTAASVVAPKSRHCMVRLGIGLYGLWPSIQAQKRANFALKPALGWQTGVIQVKDLLKGANVGYGLSYKTKRPTKLAILPVGYFDGYDRKLSNQGEVLIGGKRCKVLGRVCMNLIMVDVTDVTNVKIGDTAVLIGRQGREEITADELAKKIGTINYEVVTRINPLIPRIIK</sequence>
<comment type="catalytic activity">
    <reaction evidence="4">
        <text>L-alanine = D-alanine</text>
        <dbReference type="Rhea" id="RHEA:20249"/>
        <dbReference type="ChEBI" id="CHEBI:57416"/>
        <dbReference type="ChEBI" id="CHEBI:57972"/>
        <dbReference type="EC" id="5.1.1.1"/>
    </reaction>
</comment>
<dbReference type="InterPro" id="IPR000821">
    <property type="entry name" value="Ala_racemase"/>
</dbReference>
<dbReference type="InterPro" id="IPR011079">
    <property type="entry name" value="Ala_racemase_C"/>
</dbReference>
<evidence type="ECO:0000256" key="2">
    <source>
        <dbReference type="ARBA" id="ARBA00022898"/>
    </source>
</evidence>
<proteinExistence type="inferred from homology"/>
<dbReference type="AlphaFoldDB" id="A0A1F5PWY4"/>
<feature type="active site" description="Proton acceptor; specific for D-alanine" evidence="4">
    <location>
        <position position="33"/>
    </location>
</feature>
<dbReference type="PANTHER" id="PTHR30511:SF0">
    <property type="entry name" value="ALANINE RACEMASE, CATABOLIC-RELATED"/>
    <property type="match status" value="1"/>
</dbReference>
<name>A0A1F5PWY4_9BACT</name>
<accession>A0A1F5PWY4</accession>